<dbReference type="PROSITE" id="PS51257">
    <property type="entry name" value="PROKAR_LIPOPROTEIN"/>
    <property type="match status" value="1"/>
</dbReference>
<feature type="compositionally biased region" description="Pro residues" evidence="1">
    <location>
        <begin position="239"/>
        <end position="249"/>
    </location>
</feature>
<feature type="compositionally biased region" description="Low complexity" evidence="1">
    <location>
        <begin position="224"/>
        <end position="238"/>
    </location>
</feature>
<evidence type="ECO:0000256" key="1">
    <source>
        <dbReference type="SAM" id="MobiDB-lite"/>
    </source>
</evidence>
<evidence type="ECO:0000256" key="2">
    <source>
        <dbReference type="SAM" id="SignalP"/>
    </source>
</evidence>
<evidence type="ECO:0000313" key="3">
    <source>
        <dbReference type="EMBL" id="MCF2529238.1"/>
    </source>
</evidence>
<protein>
    <recommendedName>
        <fullName evidence="5">Lipoprotein</fullName>
    </recommendedName>
</protein>
<feature type="compositionally biased region" description="Pro residues" evidence="1">
    <location>
        <begin position="214"/>
        <end position="223"/>
    </location>
</feature>
<organism evidence="3 4">
    <name type="scientific">Yinghuangia soli</name>
    <dbReference type="NCBI Taxonomy" id="2908204"/>
    <lineage>
        <taxon>Bacteria</taxon>
        <taxon>Bacillati</taxon>
        <taxon>Actinomycetota</taxon>
        <taxon>Actinomycetes</taxon>
        <taxon>Kitasatosporales</taxon>
        <taxon>Streptomycetaceae</taxon>
        <taxon>Yinghuangia</taxon>
    </lineage>
</organism>
<reference evidence="3" key="1">
    <citation type="submission" date="2022-01" db="EMBL/GenBank/DDBJ databases">
        <title>Genome-Based Taxonomic Classification of the Phylum Actinobacteria.</title>
        <authorList>
            <person name="Gao Y."/>
        </authorList>
    </citation>
    <scope>NUCLEOTIDE SEQUENCE</scope>
    <source>
        <strain evidence="3">KLBMP 8922</strain>
    </source>
</reference>
<feature type="signal peptide" evidence="2">
    <location>
        <begin position="1"/>
        <end position="18"/>
    </location>
</feature>
<accession>A0AA41Q0C9</accession>
<dbReference type="AlphaFoldDB" id="A0AA41Q0C9"/>
<dbReference type="Proteomes" id="UP001165378">
    <property type="component" value="Unassembled WGS sequence"/>
</dbReference>
<comment type="caution">
    <text evidence="3">The sequence shown here is derived from an EMBL/GenBank/DDBJ whole genome shotgun (WGS) entry which is preliminary data.</text>
</comment>
<keyword evidence="4" id="KW-1185">Reference proteome</keyword>
<proteinExistence type="predicted"/>
<evidence type="ECO:0000313" key="4">
    <source>
        <dbReference type="Proteomes" id="UP001165378"/>
    </source>
</evidence>
<keyword evidence="2" id="KW-0732">Signal</keyword>
<feature type="chain" id="PRO_5041208146" description="Lipoprotein" evidence="2">
    <location>
        <begin position="19"/>
        <end position="256"/>
    </location>
</feature>
<feature type="compositionally biased region" description="Low complexity" evidence="1">
    <location>
        <begin position="190"/>
        <end position="213"/>
    </location>
</feature>
<dbReference type="RefSeq" id="WP_235053451.1">
    <property type="nucleotide sequence ID" value="NZ_JAKFHA010000010.1"/>
</dbReference>
<sequence length="256" mass="24559">MSVAPKIPANLAVAAACAAVLALTAGCSDDGDGKNKSLAGWAAKVCTADVTAKIDESKTALADISVVLPGEKPDALRTRLAEDVSRLAAANTALADALGRAGDPDVDGGKEQRAALVSEQLAIATGWHTVKTQLEALPTADQKAFADGLRALQPSIAGTVTTSNAALEKLHTGELGKALAAVSGCVASLPAAGGASSAPGTASGSAPATTAPPASAPASPPASEPAGSPAATPAGTPAATPPATPPATTPAPTAAS</sequence>
<dbReference type="EMBL" id="JAKFHA010000010">
    <property type="protein sequence ID" value="MCF2529238.1"/>
    <property type="molecule type" value="Genomic_DNA"/>
</dbReference>
<evidence type="ECO:0008006" key="5">
    <source>
        <dbReference type="Google" id="ProtNLM"/>
    </source>
</evidence>
<feature type="region of interest" description="Disordered" evidence="1">
    <location>
        <begin position="190"/>
        <end position="256"/>
    </location>
</feature>
<name>A0AA41Q0C9_9ACTN</name>
<gene>
    <name evidence="3" type="ORF">LZ495_18740</name>
</gene>